<feature type="active site" description="Charge relay system" evidence="10 11">
    <location>
        <position position="173"/>
    </location>
</feature>
<proteinExistence type="inferred from homology"/>
<dbReference type="UniPathway" id="UPA00245"/>
<name>A0A6J4VII6_9BACT</name>
<keyword evidence="4 10" id="KW-0315">Glutamine amidotransferase</keyword>
<dbReference type="GO" id="GO:0008614">
    <property type="term" value="P:pyridoxine metabolic process"/>
    <property type="evidence" value="ECO:0007669"/>
    <property type="project" value="TreeGrafter"/>
</dbReference>
<dbReference type="PROSITE" id="PS51273">
    <property type="entry name" value="GATASE_TYPE_1"/>
    <property type="match status" value="1"/>
</dbReference>
<comment type="similarity">
    <text evidence="1 10">Belongs to the glutaminase PdxT/SNO family.</text>
</comment>
<feature type="active site" description="Charge relay system" evidence="10 11">
    <location>
        <position position="171"/>
    </location>
</feature>
<comment type="catalytic activity">
    <reaction evidence="7 10">
        <text>L-glutamine + H2O = L-glutamate + NH4(+)</text>
        <dbReference type="Rhea" id="RHEA:15889"/>
        <dbReference type="ChEBI" id="CHEBI:15377"/>
        <dbReference type="ChEBI" id="CHEBI:28938"/>
        <dbReference type="ChEBI" id="CHEBI:29985"/>
        <dbReference type="ChEBI" id="CHEBI:58359"/>
        <dbReference type="EC" id="3.5.1.2"/>
    </reaction>
</comment>
<reference evidence="13" key="1">
    <citation type="submission" date="2020-02" db="EMBL/GenBank/DDBJ databases">
        <authorList>
            <person name="Meier V. D."/>
        </authorList>
    </citation>
    <scope>NUCLEOTIDE SEQUENCE</scope>
    <source>
        <strain evidence="13">AVDCRST_MAG88</strain>
    </source>
</reference>
<sequence>MPTIGVLALQGAFVEHERALKELGAEPREVRQRKHLDGIDALIIPGGESTTIGKLLDVLGMTEPVRELGRAGMPIWGTCAGMILLAADVGRPQPTLGLLDIVVRRNAFGSQLDSFETDLPVPALGDEPFRAVFIRAPLIERLGPGVTPLATLPDGGVVAAERDNLLATAFHPELTGDSRFHRYFLDKVRGAERGGADVAEPIPALSE</sequence>
<evidence type="ECO:0000256" key="9">
    <source>
        <dbReference type="ARBA" id="ARBA00064749"/>
    </source>
</evidence>
<comment type="function">
    <text evidence="8 10">Catalyzes the hydrolysis of glutamine to glutamate and ammonia as part of the biosynthesis of pyridoxal 5'-phosphate. The resulting ammonia molecule is channeled to the active site of PdxS.</text>
</comment>
<dbReference type="CDD" id="cd01749">
    <property type="entry name" value="GATase1_PB"/>
    <property type="match status" value="1"/>
</dbReference>
<evidence type="ECO:0000256" key="6">
    <source>
        <dbReference type="ARBA" id="ARBA00047992"/>
    </source>
</evidence>
<gene>
    <name evidence="10" type="primary">pdxT</name>
    <name evidence="13" type="ORF">AVDCRST_MAG88-2899</name>
</gene>
<dbReference type="InterPro" id="IPR029062">
    <property type="entry name" value="Class_I_gatase-like"/>
</dbReference>
<dbReference type="Gene3D" id="3.40.50.880">
    <property type="match status" value="1"/>
</dbReference>
<evidence type="ECO:0000256" key="11">
    <source>
        <dbReference type="PIRSR" id="PIRSR005639-1"/>
    </source>
</evidence>
<dbReference type="PROSITE" id="PS01236">
    <property type="entry name" value="PDXT_SNO_1"/>
    <property type="match status" value="1"/>
</dbReference>
<accession>A0A6J4VII6</accession>
<dbReference type="EC" id="4.3.3.6" evidence="10"/>
<keyword evidence="3 10" id="KW-0663">Pyridoxal phosphate</keyword>
<dbReference type="GO" id="GO:1903600">
    <property type="term" value="C:glutaminase complex"/>
    <property type="evidence" value="ECO:0007669"/>
    <property type="project" value="TreeGrafter"/>
</dbReference>
<comment type="catalytic activity">
    <reaction evidence="6 10">
        <text>aldehydo-D-ribose 5-phosphate + D-glyceraldehyde 3-phosphate + L-glutamine = pyridoxal 5'-phosphate + L-glutamate + phosphate + 3 H2O + H(+)</text>
        <dbReference type="Rhea" id="RHEA:31507"/>
        <dbReference type="ChEBI" id="CHEBI:15377"/>
        <dbReference type="ChEBI" id="CHEBI:15378"/>
        <dbReference type="ChEBI" id="CHEBI:29985"/>
        <dbReference type="ChEBI" id="CHEBI:43474"/>
        <dbReference type="ChEBI" id="CHEBI:58273"/>
        <dbReference type="ChEBI" id="CHEBI:58359"/>
        <dbReference type="ChEBI" id="CHEBI:59776"/>
        <dbReference type="ChEBI" id="CHEBI:597326"/>
        <dbReference type="EC" id="4.3.3.6"/>
    </reaction>
</comment>
<evidence type="ECO:0000256" key="12">
    <source>
        <dbReference type="PIRSR" id="PIRSR005639-2"/>
    </source>
</evidence>
<dbReference type="AlphaFoldDB" id="A0A6J4VII6"/>
<keyword evidence="2 10" id="KW-0378">Hydrolase</keyword>
<evidence type="ECO:0000256" key="8">
    <source>
        <dbReference type="ARBA" id="ARBA00054599"/>
    </source>
</evidence>
<evidence type="ECO:0000256" key="10">
    <source>
        <dbReference type="HAMAP-Rule" id="MF_01615"/>
    </source>
</evidence>
<dbReference type="NCBIfam" id="TIGR03800">
    <property type="entry name" value="PLP_synth_Pdx2"/>
    <property type="match status" value="1"/>
</dbReference>
<evidence type="ECO:0000256" key="5">
    <source>
        <dbReference type="ARBA" id="ARBA00023239"/>
    </source>
</evidence>
<dbReference type="GO" id="GO:0005829">
    <property type="term" value="C:cytosol"/>
    <property type="evidence" value="ECO:0007669"/>
    <property type="project" value="TreeGrafter"/>
</dbReference>
<evidence type="ECO:0000256" key="3">
    <source>
        <dbReference type="ARBA" id="ARBA00022898"/>
    </source>
</evidence>
<feature type="binding site" evidence="10 12">
    <location>
        <position position="105"/>
    </location>
    <ligand>
        <name>L-glutamine</name>
        <dbReference type="ChEBI" id="CHEBI:58359"/>
    </ligand>
</feature>
<dbReference type="InterPro" id="IPR002161">
    <property type="entry name" value="PdxT/SNO"/>
</dbReference>
<dbReference type="SUPFAM" id="SSF52317">
    <property type="entry name" value="Class I glutamine amidotransferase-like"/>
    <property type="match status" value="1"/>
</dbReference>
<dbReference type="PIRSF" id="PIRSF005639">
    <property type="entry name" value="Glut_amidoT_SNO"/>
    <property type="match status" value="1"/>
</dbReference>
<dbReference type="EMBL" id="CADCWM010000700">
    <property type="protein sequence ID" value="CAA9576852.1"/>
    <property type="molecule type" value="Genomic_DNA"/>
</dbReference>
<keyword evidence="5 10" id="KW-0456">Lyase</keyword>
<evidence type="ECO:0000256" key="7">
    <source>
        <dbReference type="ARBA" id="ARBA00049534"/>
    </source>
</evidence>
<evidence type="ECO:0000256" key="4">
    <source>
        <dbReference type="ARBA" id="ARBA00022962"/>
    </source>
</evidence>
<dbReference type="GO" id="GO:0006543">
    <property type="term" value="P:L-glutamine catabolic process"/>
    <property type="evidence" value="ECO:0007669"/>
    <property type="project" value="UniProtKB-UniRule"/>
</dbReference>
<comment type="pathway">
    <text evidence="10">Cofactor biosynthesis; pyridoxal 5'-phosphate biosynthesis.</text>
</comment>
<feature type="binding site" evidence="10 12">
    <location>
        <begin position="47"/>
        <end position="49"/>
    </location>
    <ligand>
        <name>L-glutamine</name>
        <dbReference type="ChEBI" id="CHEBI:58359"/>
    </ligand>
</feature>
<dbReference type="FunFam" id="3.40.50.880:FF:000010">
    <property type="entry name" value="uncharacterized protein LOC100176842 isoform X2"/>
    <property type="match status" value="1"/>
</dbReference>
<organism evidence="13">
    <name type="scientific">uncultured Thermomicrobiales bacterium</name>
    <dbReference type="NCBI Taxonomy" id="1645740"/>
    <lineage>
        <taxon>Bacteria</taxon>
        <taxon>Pseudomonadati</taxon>
        <taxon>Thermomicrobiota</taxon>
        <taxon>Thermomicrobia</taxon>
        <taxon>Thermomicrobiales</taxon>
        <taxon>environmental samples</taxon>
    </lineage>
</organism>
<dbReference type="EC" id="3.5.1.2" evidence="10"/>
<feature type="binding site" evidence="10 12">
    <location>
        <begin position="134"/>
        <end position="135"/>
    </location>
    <ligand>
        <name>L-glutamine</name>
        <dbReference type="ChEBI" id="CHEBI:58359"/>
    </ligand>
</feature>
<dbReference type="GO" id="GO:0004359">
    <property type="term" value="F:glutaminase activity"/>
    <property type="evidence" value="ECO:0007669"/>
    <property type="project" value="UniProtKB-UniRule"/>
</dbReference>
<dbReference type="PANTHER" id="PTHR31559:SF0">
    <property type="entry name" value="PYRIDOXAL 5'-PHOSPHATE SYNTHASE SUBUNIT SNO1-RELATED"/>
    <property type="match status" value="1"/>
</dbReference>
<dbReference type="Pfam" id="PF01174">
    <property type="entry name" value="SNO"/>
    <property type="match status" value="1"/>
</dbReference>
<dbReference type="PROSITE" id="PS51130">
    <property type="entry name" value="PDXT_SNO_2"/>
    <property type="match status" value="1"/>
</dbReference>
<protein>
    <recommendedName>
        <fullName evidence="10">Pyridoxal 5'-phosphate synthase subunit PdxT</fullName>
        <ecNumber evidence="10">4.3.3.6</ecNumber>
    </recommendedName>
    <alternativeName>
        <fullName evidence="10">Pdx2</fullName>
    </alternativeName>
    <alternativeName>
        <fullName evidence="10">Pyridoxal 5'-phosphate synthase glutaminase subunit</fullName>
        <ecNumber evidence="10">3.5.1.2</ecNumber>
    </alternativeName>
</protein>
<evidence type="ECO:0000256" key="2">
    <source>
        <dbReference type="ARBA" id="ARBA00022801"/>
    </source>
</evidence>
<evidence type="ECO:0000256" key="1">
    <source>
        <dbReference type="ARBA" id="ARBA00008345"/>
    </source>
</evidence>
<evidence type="ECO:0000313" key="13">
    <source>
        <dbReference type="EMBL" id="CAA9576852.1"/>
    </source>
</evidence>
<dbReference type="GO" id="GO:0042823">
    <property type="term" value="P:pyridoxal phosphate biosynthetic process"/>
    <property type="evidence" value="ECO:0007669"/>
    <property type="project" value="UniProtKB-UniRule"/>
</dbReference>
<feature type="active site" description="Nucleophile" evidence="10 11">
    <location>
        <position position="79"/>
    </location>
</feature>
<dbReference type="PROSITE" id="PS51274">
    <property type="entry name" value="GATASE_COBBQ"/>
    <property type="match status" value="1"/>
</dbReference>
<comment type="subunit">
    <text evidence="9 10">In the presence of PdxS, forms a dodecamer of heterodimers. Only shows activity in the heterodimer.</text>
</comment>
<dbReference type="InterPro" id="IPR021196">
    <property type="entry name" value="PdxT/SNO_CS"/>
</dbReference>
<dbReference type="PANTHER" id="PTHR31559">
    <property type="entry name" value="PYRIDOXAL 5'-PHOSPHATE SYNTHASE SUBUNIT SNO"/>
    <property type="match status" value="1"/>
</dbReference>
<dbReference type="HAMAP" id="MF_01615">
    <property type="entry name" value="PdxT"/>
    <property type="match status" value="1"/>
</dbReference>
<dbReference type="GO" id="GO:0036381">
    <property type="term" value="F:pyridoxal 5'-phosphate synthase (glutamine hydrolysing) activity"/>
    <property type="evidence" value="ECO:0007669"/>
    <property type="project" value="UniProtKB-UniRule"/>
</dbReference>